<evidence type="ECO:0000256" key="1">
    <source>
        <dbReference type="ARBA" id="ARBA00022741"/>
    </source>
</evidence>
<dbReference type="AlphaFoldDB" id="A0A1I4I3K2"/>
<keyword evidence="4" id="KW-0238">DNA-binding</keyword>
<dbReference type="InterPro" id="IPR058031">
    <property type="entry name" value="AAA_lid_NorR"/>
</dbReference>
<dbReference type="Gene3D" id="3.30.450.20">
    <property type="entry name" value="PAS domain"/>
    <property type="match status" value="1"/>
</dbReference>
<keyword evidence="5" id="KW-0804">Transcription</keyword>
<sequence>MDMNVLSEPVGHNIGAAWNQFIRSGKIAAGIVSPLVAKSWEKCANRNMDPTEGRGQIELGRNELKELLDKNERTIRIANPFMKNLYKMFSNTGFIIVLADIKGYILESFGDKERLKNAQYLNFVLGANWSEASVGTNAIGLALATGKPAQVSGWEHFSQPHHCWTCSAAPIFNKQGEMVAVLDISGPVHEKNSHTLGMVAAASEAISMQLKMQQKQNEMILVNKHMESIFNAMSDGVILIDKCGIIKDVNTITKQILNRNEQSMIGCSIDTIFKEISPVTKEMLHYKKSYSGIKLSLPGSKGTNHCLASGEIVADDQGGVSGGVLILRPIQQGKSSINCYSAHNADFSFHDIIGNSSSMREVIGVAILAAESSSNILLQGESGTGKELFAQAIHNKSARCKGPFIAVNCGAIPRELIGSELFGYEEGAFTGAKRGGRPGKFELATGGTLFLDEIGDMPLEQQVSLLRVLQDKKINRIGSDRIITTDVRIICATNKNLLKEVRMGSFRQDLYYRLNVISVTIPPLRERGEDIILLLTSFLQHLSKGHKCEFDLEPEVLHCLKKYSWPGNVRELHNVAERIIHLVKGKIVSLVHLPADVYHCCEALTELPAQRSSFKEQRRRENEKTEREEIVTLLHECNGNISHIAKRMGVARTTVYRKMQLYAIQY</sequence>
<keyword evidence="3" id="KW-0805">Transcription regulation</keyword>
<dbReference type="PROSITE" id="PS50045">
    <property type="entry name" value="SIGMA54_INTERACT_4"/>
    <property type="match status" value="1"/>
</dbReference>
<dbReference type="Gene3D" id="3.40.50.300">
    <property type="entry name" value="P-loop containing nucleotide triphosphate hydrolases"/>
    <property type="match status" value="1"/>
</dbReference>
<dbReference type="InterPro" id="IPR009057">
    <property type="entry name" value="Homeodomain-like_sf"/>
</dbReference>
<dbReference type="PROSITE" id="PS00675">
    <property type="entry name" value="SIGMA54_INTERACT_1"/>
    <property type="match status" value="1"/>
</dbReference>
<dbReference type="Gene3D" id="1.10.8.60">
    <property type="match status" value="1"/>
</dbReference>
<dbReference type="InterPro" id="IPR025662">
    <property type="entry name" value="Sigma_54_int_dom_ATP-bd_1"/>
</dbReference>
<dbReference type="SUPFAM" id="SSF55785">
    <property type="entry name" value="PYP-like sensor domain (PAS domain)"/>
    <property type="match status" value="1"/>
</dbReference>
<dbReference type="Pfam" id="PF01590">
    <property type="entry name" value="GAF"/>
    <property type="match status" value="1"/>
</dbReference>
<keyword evidence="1" id="KW-0547">Nucleotide-binding</keyword>
<evidence type="ECO:0000313" key="8">
    <source>
        <dbReference type="Proteomes" id="UP000199520"/>
    </source>
</evidence>
<dbReference type="GO" id="GO:0006355">
    <property type="term" value="P:regulation of DNA-templated transcription"/>
    <property type="evidence" value="ECO:0007669"/>
    <property type="project" value="InterPro"/>
</dbReference>
<dbReference type="STRING" id="1123291.SAMN04490355_100662"/>
<dbReference type="SMART" id="SM00382">
    <property type="entry name" value="AAA"/>
    <property type="match status" value="1"/>
</dbReference>
<dbReference type="Pfam" id="PF00158">
    <property type="entry name" value="Sigma54_activat"/>
    <property type="match status" value="1"/>
</dbReference>
<dbReference type="PROSITE" id="PS00688">
    <property type="entry name" value="SIGMA54_INTERACT_3"/>
    <property type="match status" value="1"/>
</dbReference>
<dbReference type="InterPro" id="IPR029016">
    <property type="entry name" value="GAF-like_dom_sf"/>
</dbReference>
<dbReference type="InterPro" id="IPR025944">
    <property type="entry name" value="Sigma_54_int_dom_CS"/>
</dbReference>
<dbReference type="CDD" id="cd00009">
    <property type="entry name" value="AAA"/>
    <property type="match status" value="1"/>
</dbReference>
<organism evidence="7 8">
    <name type="scientific">Pelosinus propionicus DSM 13327</name>
    <dbReference type="NCBI Taxonomy" id="1123291"/>
    <lineage>
        <taxon>Bacteria</taxon>
        <taxon>Bacillati</taxon>
        <taxon>Bacillota</taxon>
        <taxon>Negativicutes</taxon>
        <taxon>Selenomonadales</taxon>
        <taxon>Sporomusaceae</taxon>
        <taxon>Pelosinus</taxon>
    </lineage>
</organism>
<evidence type="ECO:0000313" key="7">
    <source>
        <dbReference type="EMBL" id="SFL48493.1"/>
    </source>
</evidence>
<accession>A0A1I4I3K2</accession>
<dbReference type="InterPro" id="IPR035965">
    <property type="entry name" value="PAS-like_dom_sf"/>
</dbReference>
<gene>
    <name evidence="7" type="ORF">SAMN04490355_100662</name>
</gene>
<evidence type="ECO:0000259" key="6">
    <source>
        <dbReference type="PROSITE" id="PS50045"/>
    </source>
</evidence>
<dbReference type="PANTHER" id="PTHR32071:SF57">
    <property type="entry name" value="C4-DICARBOXYLATE TRANSPORT TRANSCRIPTIONAL REGULATORY PROTEIN DCTD"/>
    <property type="match status" value="1"/>
</dbReference>
<evidence type="ECO:0000256" key="2">
    <source>
        <dbReference type="ARBA" id="ARBA00022840"/>
    </source>
</evidence>
<dbReference type="SUPFAM" id="SSF46689">
    <property type="entry name" value="Homeodomain-like"/>
    <property type="match status" value="1"/>
</dbReference>
<dbReference type="Gene3D" id="3.30.450.40">
    <property type="match status" value="1"/>
</dbReference>
<dbReference type="Proteomes" id="UP000199520">
    <property type="component" value="Unassembled WGS sequence"/>
</dbReference>
<protein>
    <submittedName>
        <fullName evidence="7">Transcriptional regulator of acetoin/glycerol metabolism</fullName>
    </submittedName>
</protein>
<dbReference type="FunFam" id="3.40.50.300:FF:000006">
    <property type="entry name" value="DNA-binding transcriptional regulator NtrC"/>
    <property type="match status" value="1"/>
</dbReference>
<dbReference type="Pfam" id="PF25601">
    <property type="entry name" value="AAA_lid_14"/>
    <property type="match status" value="1"/>
</dbReference>
<feature type="domain" description="Sigma-54 factor interaction" evidence="6">
    <location>
        <begin position="352"/>
        <end position="581"/>
    </location>
</feature>
<dbReference type="EMBL" id="FOTS01000006">
    <property type="protein sequence ID" value="SFL48493.1"/>
    <property type="molecule type" value="Genomic_DNA"/>
</dbReference>
<proteinExistence type="predicted"/>
<dbReference type="Pfam" id="PF02954">
    <property type="entry name" value="HTH_8"/>
    <property type="match status" value="1"/>
</dbReference>
<dbReference type="GO" id="GO:0043565">
    <property type="term" value="F:sequence-specific DNA binding"/>
    <property type="evidence" value="ECO:0007669"/>
    <property type="project" value="InterPro"/>
</dbReference>
<dbReference type="PANTHER" id="PTHR32071">
    <property type="entry name" value="TRANSCRIPTIONAL REGULATORY PROTEIN"/>
    <property type="match status" value="1"/>
</dbReference>
<dbReference type="OrthoDB" id="9803970at2"/>
<dbReference type="RefSeq" id="WP_090933357.1">
    <property type="nucleotide sequence ID" value="NZ_FOTS01000006.1"/>
</dbReference>
<dbReference type="GO" id="GO:0005524">
    <property type="term" value="F:ATP binding"/>
    <property type="evidence" value="ECO:0007669"/>
    <property type="project" value="UniProtKB-KW"/>
</dbReference>
<evidence type="ECO:0000256" key="5">
    <source>
        <dbReference type="ARBA" id="ARBA00023163"/>
    </source>
</evidence>
<dbReference type="InterPro" id="IPR027417">
    <property type="entry name" value="P-loop_NTPase"/>
</dbReference>
<dbReference type="SUPFAM" id="SSF52540">
    <property type="entry name" value="P-loop containing nucleoside triphosphate hydrolases"/>
    <property type="match status" value="1"/>
</dbReference>
<dbReference type="Gene3D" id="1.10.10.60">
    <property type="entry name" value="Homeodomain-like"/>
    <property type="match status" value="1"/>
</dbReference>
<keyword evidence="2" id="KW-0067">ATP-binding</keyword>
<name>A0A1I4I3K2_9FIRM</name>
<dbReference type="InterPro" id="IPR002197">
    <property type="entry name" value="HTH_Fis"/>
</dbReference>
<reference evidence="8" key="1">
    <citation type="submission" date="2016-10" db="EMBL/GenBank/DDBJ databases">
        <authorList>
            <person name="Varghese N."/>
            <person name="Submissions S."/>
        </authorList>
    </citation>
    <scope>NUCLEOTIDE SEQUENCE [LARGE SCALE GENOMIC DNA]</scope>
    <source>
        <strain evidence="8">DSM 13327</strain>
    </source>
</reference>
<dbReference type="InterPro" id="IPR003018">
    <property type="entry name" value="GAF"/>
</dbReference>
<evidence type="ECO:0000256" key="3">
    <source>
        <dbReference type="ARBA" id="ARBA00023015"/>
    </source>
</evidence>
<evidence type="ECO:0000256" key="4">
    <source>
        <dbReference type="ARBA" id="ARBA00023125"/>
    </source>
</evidence>
<dbReference type="InterPro" id="IPR002078">
    <property type="entry name" value="Sigma_54_int"/>
</dbReference>
<dbReference type="SUPFAM" id="SSF55781">
    <property type="entry name" value="GAF domain-like"/>
    <property type="match status" value="1"/>
</dbReference>
<dbReference type="InterPro" id="IPR003593">
    <property type="entry name" value="AAA+_ATPase"/>
</dbReference>
<keyword evidence="8" id="KW-1185">Reference proteome</keyword>